<dbReference type="AlphaFoldDB" id="A0A502CUY8"/>
<comment type="caution">
    <text evidence="1">The sequence shown here is derived from an EMBL/GenBank/DDBJ whole genome shotgun (WGS) entry which is preliminary data.</text>
</comment>
<sequence length="95" mass="10462">MGKGFEIEFDKNFGRNLEREVMRMAQGHIDGLAKEGTRAADRVLASHGGQPVEVVKSVLQRELKRAGLDITGSELTRFAQQISDGGRVVIESDHI</sequence>
<dbReference type="Proteomes" id="UP000317722">
    <property type="component" value="Unassembled WGS sequence"/>
</dbReference>
<proteinExistence type="predicted"/>
<reference evidence="1 2" key="1">
    <citation type="journal article" date="2019" name="Environ. Microbiol.">
        <title>Species interactions and distinct microbial communities in high Arctic permafrost affected cryosols are associated with the CH4 and CO2 gas fluxes.</title>
        <authorList>
            <person name="Altshuler I."/>
            <person name="Hamel J."/>
            <person name="Turney S."/>
            <person name="Magnuson E."/>
            <person name="Levesque R."/>
            <person name="Greer C."/>
            <person name="Whyte L.G."/>
        </authorList>
    </citation>
    <scope>NUCLEOTIDE SEQUENCE [LARGE SCALE GENOMIC DNA]</scope>
    <source>
        <strain evidence="1 2">S9.3A</strain>
    </source>
</reference>
<protein>
    <submittedName>
        <fullName evidence="1">Uncharacterized protein</fullName>
    </submittedName>
</protein>
<name>A0A502CUY8_9MICO</name>
<dbReference type="RefSeq" id="WP_140739790.1">
    <property type="nucleotide sequence ID" value="NZ_RCZM01000003.1"/>
</dbReference>
<evidence type="ECO:0000313" key="2">
    <source>
        <dbReference type="Proteomes" id="UP000317722"/>
    </source>
</evidence>
<dbReference type="OrthoDB" id="4775007at2"/>
<accession>A0A502CUY8</accession>
<dbReference type="EMBL" id="RCZM01000003">
    <property type="protein sequence ID" value="TPG17057.1"/>
    <property type="molecule type" value="Genomic_DNA"/>
</dbReference>
<organism evidence="1 2">
    <name type="scientific">Pedococcus bigeumensis</name>
    <dbReference type="NCBI Taxonomy" id="433644"/>
    <lineage>
        <taxon>Bacteria</taxon>
        <taxon>Bacillati</taxon>
        <taxon>Actinomycetota</taxon>
        <taxon>Actinomycetes</taxon>
        <taxon>Micrococcales</taxon>
        <taxon>Intrasporangiaceae</taxon>
        <taxon>Pedococcus</taxon>
    </lineage>
</organism>
<evidence type="ECO:0000313" key="1">
    <source>
        <dbReference type="EMBL" id="TPG17057.1"/>
    </source>
</evidence>
<gene>
    <name evidence="1" type="ORF">EAH86_09785</name>
</gene>
<keyword evidence="2" id="KW-1185">Reference proteome</keyword>